<feature type="domain" description="GST C-terminal" evidence="3">
    <location>
        <begin position="88"/>
        <end position="220"/>
    </location>
</feature>
<dbReference type="Gene3D" id="1.20.1050.10">
    <property type="match status" value="1"/>
</dbReference>
<comment type="caution">
    <text evidence="4">The sequence shown here is derived from an EMBL/GenBank/DDBJ whole genome shotgun (WGS) entry which is preliminary data.</text>
</comment>
<comment type="subunit">
    <text evidence="1">Homodimer.</text>
</comment>
<dbReference type="PANTHER" id="PTHR43969:SF9">
    <property type="entry name" value="GLUTATHIONE S TRANSFERASE D10, ISOFORM A-RELATED"/>
    <property type="match status" value="1"/>
</dbReference>
<dbReference type="GO" id="GO:0006749">
    <property type="term" value="P:glutathione metabolic process"/>
    <property type="evidence" value="ECO:0007669"/>
    <property type="project" value="TreeGrafter"/>
</dbReference>
<dbReference type="CDD" id="cd03177">
    <property type="entry name" value="GST_C_Delta_Epsilon"/>
    <property type="match status" value="1"/>
</dbReference>
<sequence>MPITLYIAPESPPSRAVMMTCEAIGLDLEYKTIVLENADHLQPSFLKINPQHTVPTLVDENTVIWDSHAIMTYLVSKYAGNDSLYPKNLEQRALVDQRLHFDTGSLFVHLRLYIKKCFSGNREKSVEDHERQTVLDSYNLLEEFLHKSSYMAGNDLTIADFSIITSVTGLNMMVSIDAKLYPRLHIWIKKIESLPYYNKVNEIGLQNLEDFMRNISQDKK</sequence>
<dbReference type="Pfam" id="PF13417">
    <property type="entry name" value="GST_N_3"/>
    <property type="match status" value="1"/>
</dbReference>
<evidence type="ECO:0000313" key="4">
    <source>
        <dbReference type="EMBL" id="KAK9891876.1"/>
    </source>
</evidence>
<proteinExistence type="predicted"/>
<dbReference type="SFLD" id="SFLDG00358">
    <property type="entry name" value="Main_(cytGST)"/>
    <property type="match status" value="1"/>
</dbReference>
<dbReference type="Proteomes" id="UP001431783">
    <property type="component" value="Unassembled WGS sequence"/>
</dbReference>
<dbReference type="InterPro" id="IPR036249">
    <property type="entry name" value="Thioredoxin-like_sf"/>
</dbReference>
<dbReference type="Pfam" id="PF14497">
    <property type="entry name" value="GST_C_3"/>
    <property type="match status" value="1"/>
</dbReference>
<accession>A0AAW1VF55</accession>
<dbReference type="Gene3D" id="3.40.30.10">
    <property type="entry name" value="Glutaredoxin"/>
    <property type="match status" value="1"/>
</dbReference>
<feature type="domain" description="GST N-terminal" evidence="2">
    <location>
        <begin position="1"/>
        <end position="82"/>
    </location>
</feature>
<reference evidence="4 5" key="1">
    <citation type="submission" date="2023-03" db="EMBL/GenBank/DDBJ databases">
        <title>Genome insight into feeding habits of ladybird beetles.</title>
        <authorList>
            <person name="Li H.-S."/>
            <person name="Huang Y.-H."/>
            <person name="Pang H."/>
        </authorList>
    </citation>
    <scope>NUCLEOTIDE SEQUENCE [LARGE SCALE GENOMIC DNA]</scope>
    <source>
        <strain evidence="4">SYSU_2023b</strain>
        <tissue evidence="4">Whole body</tissue>
    </source>
</reference>
<dbReference type="GO" id="GO:0004364">
    <property type="term" value="F:glutathione transferase activity"/>
    <property type="evidence" value="ECO:0007669"/>
    <property type="project" value="TreeGrafter"/>
</dbReference>
<evidence type="ECO:0000259" key="2">
    <source>
        <dbReference type="PROSITE" id="PS50404"/>
    </source>
</evidence>
<dbReference type="EMBL" id="JARQZJ010000131">
    <property type="protein sequence ID" value="KAK9891876.1"/>
    <property type="molecule type" value="Genomic_DNA"/>
</dbReference>
<dbReference type="SFLD" id="SFLDG01153">
    <property type="entry name" value="Main.4:_Theta-like"/>
    <property type="match status" value="1"/>
</dbReference>
<evidence type="ECO:0000259" key="3">
    <source>
        <dbReference type="PROSITE" id="PS50405"/>
    </source>
</evidence>
<dbReference type="InterPro" id="IPR004045">
    <property type="entry name" value="Glutathione_S-Trfase_N"/>
</dbReference>
<dbReference type="InterPro" id="IPR010987">
    <property type="entry name" value="Glutathione-S-Trfase_C-like"/>
</dbReference>
<gene>
    <name evidence="4" type="ORF">WA026_017362</name>
</gene>
<organism evidence="4 5">
    <name type="scientific">Henosepilachna vigintioctopunctata</name>
    <dbReference type="NCBI Taxonomy" id="420089"/>
    <lineage>
        <taxon>Eukaryota</taxon>
        <taxon>Metazoa</taxon>
        <taxon>Ecdysozoa</taxon>
        <taxon>Arthropoda</taxon>
        <taxon>Hexapoda</taxon>
        <taxon>Insecta</taxon>
        <taxon>Pterygota</taxon>
        <taxon>Neoptera</taxon>
        <taxon>Endopterygota</taxon>
        <taxon>Coleoptera</taxon>
        <taxon>Polyphaga</taxon>
        <taxon>Cucujiformia</taxon>
        <taxon>Coccinelloidea</taxon>
        <taxon>Coccinellidae</taxon>
        <taxon>Epilachninae</taxon>
        <taxon>Epilachnini</taxon>
        <taxon>Henosepilachna</taxon>
    </lineage>
</organism>
<dbReference type="PROSITE" id="PS50405">
    <property type="entry name" value="GST_CTER"/>
    <property type="match status" value="1"/>
</dbReference>
<dbReference type="SUPFAM" id="SSF52833">
    <property type="entry name" value="Thioredoxin-like"/>
    <property type="match status" value="1"/>
</dbReference>
<evidence type="ECO:0000256" key="1">
    <source>
        <dbReference type="ARBA" id="ARBA00011738"/>
    </source>
</evidence>
<dbReference type="CDD" id="cd03045">
    <property type="entry name" value="GST_N_Delta_Epsilon"/>
    <property type="match status" value="1"/>
</dbReference>
<dbReference type="PROSITE" id="PS50404">
    <property type="entry name" value="GST_NTER"/>
    <property type="match status" value="1"/>
</dbReference>
<keyword evidence="5" id="KW-1185">Reference proteome</keyword>
<dbReference type="AlphaFoldDB" id="A0AAW1VF55"/>
<dbReference type="FunFam" id="1.20.1050.10:FF:000007">
    <property type="entry name" value="Glutathione S-transferase 1-1"/>
    <property type="match status" value="1"/>
</dbReference>
<evidence type="ECO:0000313" key="5">
    <source>
        <dbReference type="Proteomes" id="UP001431783"/>
    </source>
</evidence>
<dbReference type="InterPro" id="IPR004046">
    <property type="entry name" value="GST_C"/>
</dbReference>
<dbReference type="InterPro" id="IPR040079">
    <property type="entry name" value="Glutathione_S-Trfase"/>
</dbReference>
<dbReference type="SFLD" id="SFLDS00019">
    <property type="entry name" value="Glutathione_Transferase_(cytos"/>
    <property type="match status" value="1"/>
</dbReference>
<protein>
    <submittedName>
        <fullName evidence="4">Uncharacterized protein</fullName>
    </submittedName>
</protein>
<dbReference type="FunFam" id="3.40.30.10:FF:000034">
    <property type="entry name" value="glutathione S-transferase 1"/>
    <property type="match status" value="1"/>
</dbReference>
<dbReference type="SUPFAM" id="SSF47616">
    <property type="entry name" value="GST C-terminal domain-like"/>
    <property type="match status" value="1"/>
</dbReference>
<name>A0AAW1VF55_9CUCU</name>
<dbReference type="PANTHER" id="PTHR43969">
    <property type="entry name" value="GLUTATHIONE S TRANSFERASE D10, ISOFORM A-RELATED"/>
    <property type="match status" value="1"/>
</dbReference>
<dbReference type="InterPro" id="IPR036282">
    <property type="entry name" value="Glutathione-S-Trfase_C_sf"/>
</dbReference>